<dbReference type="Proteomes" id="UP001148629">
    <property type="component" value="Unassembled WGS sequence"/>
</dbReference>
<accession>A0ACC1RNK1</accession>
<comment type="caution">
    <text evidence="1">The sequence shown here is derived from an EMBL/GenBank/DDBJ whole genome shotgun (WGS) entry which is preliminary data.</text>
</comment>
<evidence type="ECO:0000313" key="1">
    <source>
        <dbReference type="EMBL" id="KAJ3522236.1"/>
    </source>
</evidence>
<keyword evidence="2" id="KW-1185">Reference proteome</keyword>
<evidence type="ECO:0000313" key="2">
    <source>
        <dbReference type="Proteomes" id="UP001148629"/>
    </source>
</evidence>
<protein>
    <submittedName>
        <fullName evidence="1">Uncharacterized protein</fullName>
    </submittedName>
</protein>
<name>A0ACC1RNK1_9HYPO</name>
<organism evidence="1 2">
    <name type="scientific">Fusarium decemcellulare</name>
    <dbReference type="NCBI Taxonomy" id="57161"/>
    <lineage>
        <taxon>Eukaryota</taxon>
        <taxon>Fungi</taxon>
        <taxon>Dikarya</taxon>
        <taxon>Ascomycota</taxon>
        <taxon>Pezizomycotina</taxon>
        <taxon>Sordariomycetes</taxon>
        <taxon>Hypocreomycetidae</taxon>
        <taxon>Hypocreales</taxon>
        <taxon>Nectriaceae</taxon>
        <taxon>Fusarium</taxon>
        <taxon>Fusarium decemcellulare species complex</taxon>
    </lineage>
</organism>
<proteinExistence type="predicted"/>
<dbReference type="EMBL" id="JANRMS010002490">
    <property type="protein sequence ID" value="KAJ3522236.1"/>
    <property type="molecule type" value="Genomic_DNA"/>
</dbReference>
<gene>
    <name evidence="1" type="ORF">NM208_g12947</name>
</gene>
<reference evidence="1" key="1">
    <citation type="submission" date="2022-08" db="EMBL/GenBank/DDBJ databases">
        <title>Genome Sequence of Fusarium decemcellulare.</title>
        <authorList>
            <person name="Buettner E."/>
        </authorList>
    </citation>
    <scope>NUCLEOTIDE SEQUENCE</scope>
    <source>
        <strain evidence="1">Babe19</strain>
    </source>
</reference>
<sequence>MRETDIPLNSFIAYERNGEPCVRSQIVPEPSNDAVLKRTWVWVATIVDDKYTVKQIRACDLPEHDRDTREIPKAEDVFCAQNPFEDTIRIFPGAIRVSRVRDKLAYEEGQVLGADQAARDASTTITAFSLPGLPDQSLLSAMSRGFQAKYPRPPGVGAGWGDWDAFREWQLHGRHIQKTLVEPGNWKRGEYRFLVDGDSKTVGEEPVFDDRFEKEEDMKGADTLYAAIHKNSERGGHRGGQRGGRPMARNW</sequence>